<dbReference type="Gene3D" id="1.20.1070.10">
    <property type="entry name" value="Rhodopsin 7-helix transmembrane proteins"/>
    <property type="match status" value="1"/>
</dbReference>
<evidence type="ECO:0000313" key="13">
    <source>
        <dbReference type="EMBL" id="KIY93912.1"/>
    </source>
</evidence>
<dbReference type="InterPro" id="IPR001425">
    <property type="entry name" value="Arc/bac/fun_rhodopsins"/>
</dbReference>
<evidence type="ECO:0000259" key="12">
    <source>
        <dbReference type="PROSITE" id="PS50109"/>
    </source>
</evidence>
<evidence type="ECO:0000256" key="8">
    <source>
        <dbReference type="ARBA" id="ARBA00022777"/>
    </source>
</evidence>
<feature type="domain" description="Histidine kinase" evidence="12">
    <location>
        <begin position="115"/>
        <end position="363"/>
    </location>
</feature>
<keyword evidence="10 11" id="KW-0472">Membrane</keyword>
<dbReference type="STRING" id="145388.A0A0D2J1K0"/>
<dbReference type="InterPro" id="IPR036097">
    <property type="entry name" value="HisK_dim/P_sf"/>
</dbReference>
<dbReference type="SMART" id="SM00388">
    <property type="entry name" value="HisKA"/>
    <property type="match status" value="1"/>
</dbReference>
<dbReference type="InterPro" id="IPR036890">
    <property type="entry name" value="HATPase_C_sf"/>
</dbReference>
<keyword evidence="6 13" id="KW-0808">Transferase</keyword>
<evidence type="ECO:0000256" key="9">
    <source>
        <dbReference type="ARBA" id="ARBA00022989"/>
    </source>
</evidence>
<evidence type="ECO:0000256" key="2">
    <source>
        <dbReference type="ARBA" id="ARBA00004141"/>
    </source>
</evidence>
<dbReference type="Pfam" id="PF01036">
    <property type="entry name" value="Bac_rhodopsin"/>
    <property type="match status" value="1"/>
</dbReference>
<dbReference type="Proteomes" id="UP000054498">
    <property type="component" value="Unassembled WGS sequence"/>
</dbReference>
<evidence type="ECO:0000256" key="7">
    <source>
        <dbReference type="ARBA" id="ARBA00022692"/>
    </source>
</evidence>
<dbReference type="Gene3D" id="3.30.565.10">
    <property type="entry name" value="Histidine kinase-like ATPase, C-terminal domain"/>
    <property type="match status" value="1"/>
</dbReference>
<dbReference type="EC" id="2.7.13.3" evidence="4"/>
<protein>
    <recommendedName>
        <fullName evidence="4">histidine kinase</fullName>
        <ecNumber evidence="4">2.7.13.3</ecNumber>
    </recommendedName>
</protein>
<evidence type="ECO:0000313" key="14">
    <source>
        <dbReference type="Proteomes" id="UP000054498"/>
    </source>
</evidence>
<dbReference type="GeneID" id="25731574"/>
<keyword evidence="7 11" id="KW-0812">Transmembrane</keyword>
<dbReference type="InterPro" id="IPR005467">
    <property type="entry name" value="His_kinase_dom"/>
</dbReference>
<organism evidence="13 14">
    <name type="scientific">Monoraphidium neglectum</name>
    <dbReference type="NCBI Taxonomy" id="145388"/>
    <lineage>
        <taxon>Eukaryota</taxon>
        <taxon>Viridiplantae</taxon>
        <taxon>Chlorophyta</taxon>
        <taxon>core chlorophytes</taxon>
        <taxon>Chlorophyceae</taxon>
        <taxon>CS clade</taxon>
        <taxon>Sphaeropleales</taxon>
        <taxon>Selenastraceae</taxon>
        <taxon>Monoraphidium</taxon>
    </lineage>
</organism>
<sequence>MTVMMYDAINEARGAHAQYTLRLMLVTTLVVWSLFPCVWGLTHLGFLSPAAEHTLWGVADYSAKVVFSSHLWQKNFVTIEQRKADAQRALDEANRLLIVERLKELLTVKERLVHSLTHELRTPINGIVALTNELLHNSCQSAAGRQKMLAMIRSSAGCLLNIINATLDNAAVSTGTLKLGNYKVNLWRVTECVVRLTRPLLKDNVQLLNCVDRDLPPVQTDSTRLMQVLFNLVGNASRFTKSGSVKISATATCDKALISVADTGVGISPERLPHIFKPFDQARLRTAVMQGSPWGSPPRLAGGRGGGGVLGPRLRGAAGSQAGGTGLGLYLVKQCLDAMGCTISATSTVGQGTTFTFELPLADEDAESEDSGDADALGAAIATASASGRSSLESNGWGDAASHAAAAAARGGGALRGSIDLGRLAAALRRRLSLSQQLPAPSR</sequence>
<feature type="transmembrane region" description="Helical" evidence="11">
    <location>
        <begin position="21"/>
        <end position="41"/>
    </location>
</feature>
<dbReference type="Pfam" id="PF02518">
    <property type="entry name" value="HATPase_c"/>
    <property type="match status" value="1"/>
</dbReference>
<accession>A0A0D2J1K0</accession>
<keyword evidence="5" id="KW-0597">Phosphoprotein</keyword>
<name>A0A0D2J1K0_9CHLO</name>
<comment type="catalytic activity">
    <reaction evidence="1">
        <text>ATP + protein L-histidine = ADP + protein N-phospho-L-histidine.</text>
        <dbReference type="EC" id="2.7.13.3"/>
    </reaction>
</comment>
<dbReference type="CDD" id="cd00082">
    <property type="entry name" value="HisKA"/>
    <property type="match status" value="1"/>
</dbReference>
<dbReference type="PANTHER" id="PTHR43047">
    <property type="entry name" value="TWO-COMPONENT HISTIDINE PROTEIN KINASE"/>
    <property type="match status" value="1"/>
</dbReference>
<evidence type="ECO:0000256" key="4">
    <source>
        <dbReference type="ARBA" id="ARBA00012438"/>
    </source>
</evidence>
<dbReference type="PROSITE" id="PS50109">
    <property type="entry name" value="HIS_KIN"/>
    <property type="match status" value="1"/>
</dbReference>
<dbReference type="GO" id="GO:0005886">
    <property type="term" value="C:plasma membrane"/>
    <property type="evidence" value="ECO:0007669"/>
    <property type="project" value="TreeGrafter"/>
</dbReference>
<proteinExistence type="inferred from homology"/>
<dbReference type="PANTHER" id="PTHR43047:SF72">
    <property type="entry name" value="OSMOSENSING HISTIDINE PROTEIN KINASE SLN1"/>
    <property type="match status" value="1"/>
</dbReference>
<keyword evidence="9 11" id="KW-1133">Transmembrane helix</keyword>
<dbReference type="OrthoDB" id="550978at2759"/>
<evidence type="ECO:0000256" key="6">
    <source>
        <dbReference type="ARBA" id="ARBA00022679"/>
    </source>
</evidence>
<gene>
    <name evidence="13" type="ORF">MNEG_14050</name>
</gene>
<evidence type="ECO:0000256" key="3">
    <source>
        <dbReference type="ARBA" id="ARBA00008130"/>
    </source>
</evidence>
<dbReference type="GO" id="GO:0009927">
    <property type="term" value="F:histidine phosphotransfer kinase activity"/>
    <property type="evidence" value="ECO:0007669"/>
    <property type="project" value="TreeGrafter"/>
</dbReference>
<dbReference type="SUPFAM" id="SSF47384">
    <property type="entry name" value="Homodimeric domain of signal transducing histidine kinase"/>
    <property type="match status" value="1"/>
</dbReference>
<comment type="subcellular location">
    <subcellularLocation>
        <location evidence="2">Membrane</location>
        <topology evidence="2">Multi-pass membrane protein</topology>
    </subcellularLocation>
</comment>
<evidence type="ECO:0000256" key="11">
    <source>
        <dbReference type="SAM" id="Phobius"/>
    </source>
</evidence>
<dbReference type="AlphaFoldDB" id="A0A0D2J1K0"/>
<dbReference type="EMBL" id="KK104441">
    <property type="protein sequence ID" value="KIY93912.1"/>
    <property type="molecule type" value="Genomic_DNA"/>
</dbReference>
<dbReference type="PRINTS" id="PR00344">
    <property type="entry name" value="BCTRLSENSOR"/>
</dbReference>
<evidence type="ECO:0000256" key="5">
    <source>
        <dbReference type="ARBA" id="ARBA00022553"/>
    </source>
</evidence>
<dbReference type="InterPro" id="IPR004358">
    <property type="entry name" value="Sig_transdc_His_kin-like_C"/>
</dbReference>
<keyword evidence="8 13" id="KW-0418">Kinase</keyword>
<dbReference type="RefSeq" id="XP_013892932.1">
    <property type="nucleotide sequence ID" value="XM_014037478.1"/>
</dbReference>
<dbReference type="SMART" id="SM00387">
    <property type="entry name" value="HATPase_c"/>
    <property type="match status" value="1"/>
</dbReference>
<reference evidence="13 14" key="1">
    <citation type="journal article" date="2013" name="BMC Genomics">
        <title>Reconstruction of the lipid metabolism for the microalga Monoraphidium neglectum from its genome sequence reveals characteristics suitable for biofuel production.</title>
        <authorList>
            <person name="Bogen C."/>
            <person name="Al-Dilaimi A."/>
            <person name="Albersmeier A."/>
            <person name="Wichmann J."/>
            <person name="Grundmann M."/>
            <person name="Rupp O."/>
            <person name="Lauersen K.J."/>
            <person name="Blifernez-Klassen O."/>
            <person name="Kalinowski J."/>
            <person name="Goesmann A."/>
            <person name="Mussgnug J.H."/>
            <person name="Kruse O."/>
        </authorList>
    </citation>
    <scope>NUCLEOTIDE SEQUENCE [LARGE SCALE GENOMIC DNA]</scope>
    <source>
        <strain evidence="13 14">SAG 48.87</strain>
    </source>
</reference>
<comment type="similarity">
    <text evidence="3">Belongs to the archaeal/bacterial/fungal opsin family.</text>
</comment>
<dbReference type="InterPro" id="IPR003594">
    <property type="entry name" value="HATPase_dom"/>
</dbReference>
<keyword evidence="14" id="KW-1185">Reference proteome</keyword>
<dbReference type="SUPFAM" id="SSF81321">
    <property type="entry name" value="Family A G protein-coupled receptor-like"/>
    <property type="match status" value="1"/>
</dbReference>
<dbReference type="InterPro" id="IPR003661">
    <property type="entry name" value="HisK_dim/P_dom"/>
</dbReference>
<dbReference type="Gene3D" id="1.10.287.130">
    <property type="match status" value="1"/>
</dbReference>
<dbReference type="SUPFAM" id="SSF55874">
    <property type="entry name" value="ATPase domain of HSP90 chaperone/DNA topoisomerase II/histidine kinase"/>
    <property type="match status" value="1"/>
</dbReference>
<dbReference type="GO" id="GO:0000155">
    <property type="term" value="F:phosphorelay sensor kinase activity"/>
    <property type="evidence" value="ECO:0007669"/>
    <property type="project" value="InterPro"/>
</dbReference>
<evidence type="ECO:0000256" key="1">
    <source>
        <dbReference type="ARBA" id="ARBA00000085"/>
    </source>
</evidence>
<dbReference type="Pfam" id="PF00512">
    <property type="entry name" value="HisKA"/>
    <property type="match status" value="1"/>
</dbReference>
<dbReference type="KEGG" id="mng:MNEG_14050"/>
<evidence type="ECO:0000256" key="10">
    <source>
        <dbReference type="ARBA" id="ARBA00023136"/>
    </source>
</evidence>